<protein>
    <recommendedName>
        <fullName evidence="3">Secreted protein</fullName>
    </recommendedName>
</protein>
<evidence type="ECO:0000256" key="1">
    <source>
        <dbReference type="SAM" id="SignalP"/>
    </source>
</evidence>
<keyword evidence="1" id="KW-0732">Signal</keyword>
<sequence>MIMCLPFLLLISSTCSLQSFLPCVWCLRRKPRSKFLMESFSADTAPTTCSLAQGDVASRSFWRVFHCLTA</sequence>
<reference evidence="2" key="1">
    <citation type="submission" date="2014-09" db="EMBL/GenBank/DDBJ databases">
        <authorList>
            <person name="Magalhaes I.L.F."/>
            <person name="Oliveira U."/>
            <person name="Santos F.R."/>
            <person name="Vidigal T.H.D.A."/>
            <person name="Brescovit A.D."/>
            <person name="Santos A.J."/>
        </authorList>
    </citation>
    <scope>NUCLEOTIDE SEQUENCE</scope>
    <source>
        <tissue evidence="2">Shoot tissue taken approximately 20 cm above the soil surface</tissue>
    </source>
</reference>
<accession>A0A0A9B4A8</accession>
<name>A0A0A9B4A8_ARUDO</name>
<feature type="chain" id="PRO_5002042777" description="Secreted protein" evidence="1">
    <location>
        <begin position="17"/>
        <end position="70"/>
    </location>
</feature>
<evidence type="ECO:0008006" key="3">
    <source>
        <dbReference type="Google" id="ProtNLM"/>
    </source>
</evidence>
<proteinExistence type="predicted"/>
<evidence type="ECO:0000313" key="2">
    <source>
        <dbReference type="EMBL" id="JAD58849.1"/>
    </source>
</evidence>
<organism evidence="2">
    <name type="scientific">Arundo donax</name>
    <name type="common">Giant reed</name>
    <name type="synonym">Donax arundinaceus</name>
    <dbReference type="NCBI Taxonomy" id="35708"/>
    <lineage>
        <taxon>Eukaryota</taxon>
        <taxon>Viridiplantae</taxon>
        <taxon>Streptophyta</taxon>
        <taxon>Embryophyta</taxon>
        <taxon>Tracheophyta</taxon>
        <taxon>Spermatophyta</taxon>
        <taxon>Magnoliopsida</taxon>
        <taxon>Liliopsida</taxon>
        <taxon>Poales</taxon>
        <taxon>Poaceae</taxon>
        <taxon>PACMAD clade</taxon>
        <taxon>Arundinoideae</taxon>
        <taxon>Arundineae</taxon>
        <taxon>Arundo</taxon>
    </lineage>
</organism>
<dbReference type="EMBL" id="GBRH01239046">
    <property type="protein sequence ID" value="JAD58849.1"/>
    <property type="molecule type" value="Transcribed_RNA"/>
</dbReference>
<reference evidence="2" key="2">
    <citation type="journal article" date="2015" name="Data Brief">
        <title>Shoot transcriptome of the giant reed, Arundo donax.</title>
        <authorList>
            <person name="Barrero R.A."/>
            <person name="Guerrero F.D."/>
            <person name="Moolhuijzen P."/>
            <person name="Goolsby J.A."/>
            <person name="Tidwell J."/>
            <person name="Bellgard S.E."/>
            <person name="Bellgard M.I."/>
        </authorList>
    </citation>
    <scope>NUCLEOTIDE SEQUENCE</scope>
    <source>
        <tissue evidence="2">Shoot tissue taken approximately 20 cm above the soil surface</tissue>
    </source>
</reference>
<feature type="signal peptide" evidence="1">
    <location>
        <begin position="1"/>
        <end position="16"/>
    </location>
</feature>
<dbReference type="AlphaFoldDB" id="A0A0A9B4A8"/>